<protein>
    <submittedName>
        <fullName evidence="1">Uncharacterized protein</fullName>
    </submittedName>
</protein>
<evidence type="ECO:0000313" key="2">
    <source>
        <dbReference type="Proteomes" id="UP001271007"/>
    </source>
</evidence>
<sequence>MAELGQSNALVHDEPVQRITEESLLRKGPFVVEIECHSPLPRASTVQGSVEFSEPGEDELEAKQDTAIDCNSIDSTGPPMSDIPTFDPQQPRNRLWKPTICTLVGALTSGRNIGLLGIPTIFSTHVVMDGPLLQRSTYIRPSPIVGQFDSLEVTMSPQIPNDFTGARITMKQLGTGQWRNLSYNATEPGADSGVPNDVFCAVKPDREGLLAPLYFADDSLAQVVSGCRGTCKSRIRAPALAMTSCIFTPMSVDYFQAYAGRDYQLGIVAFPINQLMFTVSSSLILDQDGLEKINLVTGHNENTDCKGIFNLTACTLESAVGEYDVTITNGTVTKHDQQLQSYNSTLGGIVALHQTIWESMVAAYIRDGQIQSTSYNEAVYGRYVYNLTGTCLSYRDPFKDTYASMNMAMIYAGAVAAGRGASSDPARMDPGWDVHTMTMGRVVGDHNVYHTDY</sequence>
<accession>A0AAJ0GBZ0</accession>
<dbReference type="AlphaFoldDB" id="A0AAJ0GBZ0"/>
<dbReference type="Proteomes" id="UP001271007">
    <property type="component" value="Unassembled WGS sequence"/>
</dbReference>
<evidence type="ECO:0000313" key="1">
    <source>
        <dbReference type="EMBL" id="KAK3052796.1"/>
    </source>
</evidence>
<proteinExistence type="predicted"/>
<gene>
    <name evidence="1" type="ORF">LTR09_006279</name>
</gene>
<keyword evidence="2" id="KW-1185">Reference proteome</keyword>
<reference evidence="1" key="1">
    <citation type="submission" date="2023-04" db="EMBL/GenBank/DDBJ databases">
        <title>Black Yeasts Isolated from many extreme environments.</title>
        <authorList>
            <person name="Coleine C."/>
            <person name="Stajich J.E."/>
            <person name="Selbmann L."/>
        </authorList>
    </citation>
    <scope>NUCLEOTIDE SEQUENCE</scope>
    <source>
        <strain evidence="1">CCFEE 5312</strain>
    </source>
</reference>
<name>A0AAJ0GBZ0_9PEZI</name>
<dbReference type="EMBL" id="JAWDJX010000019">
    <property type="protein sequence ID" value="KAK3052796.1"/>
    <property type="molecule type" value="Genomic_DNA"/>
</dbReference>
<organism evidence="1 2">
    <name type="scientific">Extremus antarcticus</name>
    <dbReference type="NCBI Taxonomy" id="702011"/>
    <lineage>
        <taxon>Eukaryota</taxon>
        <taxon>Fungi</taxon>
        <taxon>Dikarya</taxon>
        <taxon>Ascomycota</taxon>
        <taxon>Pezizomycotina</taxon>
        <taxon>Dothideomycetes</taxon>
        <taxon>Dothideomycetidae</taxon>
        <taxon>Mycosphaerellales</taxon>
        <taxon>Extremaceae</taxon>
        <taxon>Extremus</taxon>
    </lineage>
</organism>
<comment type="caution">
    <text evidence="1">The sequence shown here is derived from an EMBL/GenBank/DDBJ whole genome shotgun (WGS) entry which is preliminary data.</text>
</comment>